<sequence length="211" mass="23380">MPVVSVNKAHSQTLQEHMLKDAEEGKGSFRNLGKSKISLINLKVSVEKIGNNIFSPKKSDSEESKFEFELNDSYYFGIEEVTQLSDFQDLDGNAPAVSDIVFELMINSPIDDQFPELAPGPPIEIAGSPDLLDWLIASPAQTVISPPIFSFLPSLPDKSTPPEFVPWDISEEFSGEAKIERIPESSISPLIWVGVVAMGWFYGKFNSKDKK</sequence>
<reference evidence="1" key="1">
    <citation type="submission" date="2019-11" db="EMBL/GenBank/DDBJ databases">
        <title>Genomic insights into an expanded diversity of filamentous marine cyanobacteria reveals the extraordinary biosynthetic potential of Moorea and Okeania.</title>
        <authorList>
            <person name="Ferreira Leao T."/>
            <person name="Wang M."/>
            <person name="Moss N."/>
            <person name="Da Silva R."/>
            <person name="Sanders J."/>
            <person name="Nurk S."/>
            <person name="Gurevich A."/>
            <person name="Humphrey G."/>
            <person name="Reher R."/>
            <person name="Zhu Q."/>
            <person name="Belda-Ferre P."/>
            <person name="Glukhov E."/>
            <person name="Rex R."/>
            <person name="Dorrestein P.C."/>
            <person name="Knight R."/>
            <person name="Pevzner P."/>
            <person name="Gerwick W.H."/>
            <person name="Gerwick L."/>
        </authorList>
    </citation>
    <scope>NUCLEOTIDE SEQUENCE</scope>
    <source>
        <strain evidence="1">SIO1C4</strain>
    </source>
</reference>
<dbReference type="EMBL" id="JAAHFQ010000478">
    <property type="protein sequence ID" value="NER30056.1"/>
    <property type="molecule type" value="Genomic_DNA"/>
</dbReference>
<accession>A0A6B3N8W5</accession>
<evidence type="ECO:0000313" key="1">
    <source>
        <dbReference type="EMBL" id="NER30056.1"/>
    </source>
</evidence>
<comment type="caution">
    <text evidence="1">The sequence shown here is derived from an EMBL/GenBank/DDBJ whole genome shotgun (WGS) entry which is preliminary data.</text>
</comment>
<organism evidence="1">
    <name type="scientific">Symploca sp. SIO1C4</name>
    <dbReference type="NCBI Taxonomy" id="2607765"/>
    <lineage>
        <taxon>Bacteria</taxon>
        <taxon>Bacillati</taxon>
        <taxon>Cyanobacteriota</taxon>
        <taxon>Cyanophyceae</taxon>
        <taxon>Coleofasciculales</taxon>
        <taxon>Coleofasciculaceae</taxon>
        <taxon>Symploca</taxon>
    </lineage>
</organism>
<dbReference type="AlphaFoldDB" id="A0A6B3N8W5"/>
<gene>
    <name evidence="1" type="ORF">F6J89_21155</name>
</gene>
<protein>
    <submittedName>
        <fullName evidence="1">Uncharacterized protein</fullName>
    </submittedName>
</protein>
<proteinExistence type="predicted"/>
<name>A0A6B3N8W5_9CYAN</name>